<dbReference type="EMBL" id="WWBZ02000040">
    <property type="protein sequence ID" value="KAF4305965.1"/>
    <property type="molecule type" value="Genomic_DNA"/>
</dbReference>
<sequence>MDKGARRGSATDFKNDKNRQGAGSQWRSDVLKGTLDALALSYTSFRKLVVQGKPEAPSNEEAGMWGIDVLLDVFQDFASSLAQLTKVHLTKGASMLVQFLSRMPQLEGFHLATSGDNTFTVSCIHKVLRDLPFGLKEFHLFNFLVTVPVLCVFLNAHPLDLDLRYYESFMLPCLENIFFEKLWELQPQFGEKIFFHHPRGYTGPSDGVFGHRIYSIGKGSRMPGNPEEGLEKAMKEGKREAFGYGSKEIDDPLPDRVLDYVCKVFRKKLKEFKIQPDSVHRSR</sequence>
<organism evidence="2 3">
    <name type="scientific">Botryosphaeria dothidea</name>
    <dbReference type="NCBI Taxonomy" id="55169"/>
    <lineage>
        <taxon>Eukaryota</taxon>
        <taxon>Fungi</taxon>
        <taxon>Dikarya</taxon>
        <taxon>Ascomycota</taxon>
        <taxon>Pezizomycotina</taxon>
        <taxon>Dothideomycetes</taxon>
        <taxon>Dothideomycetes incertae sedis</taxon>
        <taxon>Botryosphaeriales</taxon>
        <taxon>Botryosphaeriaceae</taxon>
        <taxon>Botryosphaeria</taxon>
    </lineage>
</organism>
<gene>
    <name evidence="2" type="ORF">GTA08_BOTSDO06527</name>
</gene>
<accession>A0A8H4N1Y4</accession>
<keyword evidence="3" id="KW-1185">Reference proteome</keyword>
<dbReference type="Proteomes" id="UP000572817">
    <property type="component" value="Unassembled WGS sequence"/>
</dbReference>
<feature type="region of interest" description="Disordered" evidence="1">
    <location>
        <begin position="1"/>
        <end position="25"/>
    </location>
</feature>
<proteinExistence type="predicted"/>
<name>A0A8H4N1Y4_9PEZI</name>
<dbReference type="OrthoDB" id="3942888at2759"/>
<evidence type="ECO:0000256" key="1">
    <source>
        <dbReference type="SAM" id="MobiDB-lite"/>
    </source>
</evidence>
<dbReference type="AlphaFoldDB" id="A0A8H4N1Y4"/>
<comment type="caution">
    <text evidence="2">The sequence shown here is derived from an EMBL/GenBank/DDBJ whole genome shotgun (WGS) entry which is preliminary data.</text>
</comment>
<evidence type="ECO:0000313" key="2">
    <source>
        <dbReference type="EMBL" id="KAF4305965.1"/>
    </source>
</evidence>
<protein>
    <submittedName>
        <fullName evidence="2">Uncharacterized protein</fullName>
    </submittedName>
</protein>
<evidence type="ECO:0000313" key="3">
    <source>
        <dbReference type="Proteomes" id="UP000572817"/>
    </source>
</evidence>
<reference evidence="2" key="1">
    <citation type="submission" date="2020-04" db="EMBL/GenBank/DDBJ databases">
        <title>Genome Assembly and Annotation of Botryosphaeria dothidea sdau 11-99, a Latent Pathogen of Apple Fruit Ring Rot in China.</title>
        <authorList>
            <person name="Yu C."/>
            <person name="Diao Y."/>
            <person name="Lu Q."/>
            <person name="Zhao J."/>
            <person name="Cui S."/>
            <person name="Peng C."/>
            <person name="He B."/>
            <person name="Liu H."/>
        </authorList>
    </citation>
    <scope>NUCLEOTIDE SEQUENCE [LARGE SCALE GENOMIC DNA]</scope>
    <source>
        <strain evidence="2">Sdau11-99</strain>
    </source>
</reference>